<reference evidence="2" key="2">
    <citation type="submission" date="2023-04" db="EMBL/GenBank/DDBJ databases">
        <authorList>
            <person name="Bruccoleri R.E."/>
            <person name="Oakeley E.J."/>
            <person name="Faust A.-M."/>
            <person name="Dessus-Babus S."/>
            <person name="Altorfer M."/>
            <person name="Burckhardt D."/>
            <person name="Oertli M."/>
            <person name="Naumann U."/>
            <person name="Petersen F."/>
            <person name="Wong J."/>
        </authorList>
    </citation>
    <scope>NUCLEOTIDE SEQUENCE</scope>
    <source>
        <strain evidence="2">GSM-AAB239-AS_SAM_17_03QT</strain>
        <tissue evidence="2">Leaf</tissue>
    </source>
</reference>
<sequence>MRFSCLGLLHLQLMYSYETYVLRMNTAGMSTYLVLRIWDWGVTCFCGGPCRSSLSFRLHDCTERACNIGLEFRISSTCLTSFLDFKFRTLVRPP</sequence>
<keyword evidence="3" id="KW-1185">Reference proteome</keyword>
<dbReference type="Proteomes" id="UP001140949">
    <property type="component" value="Unassembled WGS sequence"/>
</dbReference>
<accession>A0AAX6HW89</accession>
<feature type="signal peptide" evidence="1">
    <location>
        <begin position="1"/>
        <end position="16"/>
    </location>
</feature>
<evidence type="ECO:0000313" key="3">
    <source>
        <dbReference type="Proteomes" id="UP001140949"/>
    </source>
</evidence>
<evidence type="ECO:0000313" key="2">
    <source>
        <dbReference type="EMBL" id="KAJ6844525.1"/>
    </source>
</evidence>
<reference evidence="2" key="1">
    <citation type="journal article" date="2023" name="GigaByte">
        <title>Genome assembly of the bearded iris, Iris pallida Lam.</title>
        <authorList>
            <person name="Bruccoleri R.E."/>
            <person name="Oakeley E.J."/>
            <person name="Faust A.M.E."/>
            <person name="Altorfer M."/>
            <person name="Dessus-Babus S."/>
            <person name="Burckhardt D."/>
            <person name="Oertli M."/>
            <person name="Naumann U."/>
            <person name="Petersen F."/>
            <person name="Wong J."/>
        </authorList>
    </citation>
    <scope>NUCLEOTIDE SEQUENCE</scope>
    <source>
        <strain evidence="2">GSM-AAB239-AS_SAM_17_03QT</strain>
    </source>
</reference>
<comment type="caution">
    <text evidence="2">The sequence shown here is derived from an EMBL/GenBank/DDBJ whole genome shotgun (WGS) entry which is preliminary data.</text>
</comment>
<dbReference type="EMBL" id="JANAVB010006599">
    <property type="protein sequence ID" value="KAJ6844525.1"/>
    <property type="molecule type" value="Genomic_DNA"/>
</dbReference>
<organism evidence="2 3">
    <name type="scientific">Iris pallida</name>
    <name type="common">Sweet iris</name>
    <dbReference type="NCBI Taxonomy" id="29817"/>
    <lineage>
        <taxon>Eukaryota</taxon>
        <taxon>Viridiplantae</taxon>
        <taxon>Streptophyta</taxon>
        <taxon>Embryophyta</taxon>
        <taxon>Tracheophyta</taxon>
        <taxon>Spermatophyta</taxon>
        <taxon>Magnoliopsida</taxon>
        <taxon>Liliopsida</taxon>
        <taxon>Asparagales</taxon>
        <taxon>Iridaceae</taxon>
        <taxon>Iridoideae</taxon>
        <taxon>Irideae</taxon>
        <taxon>Iris</taxon>
    </lineage>
</organism>
<proteinExistence type="predicted"/>
<feature type="chain" id="PRO_5044005301" description="Secreted protein" evidence="1">
    <location>
        <begin position="17"/>
        <end position="94"/>
    </location>
</feature>
<keyword evidence="1" id="KW-0732">Signal</keyword>
<evidence type="ECO:0000256" key="1">
    <source>
        <dbReference type="SAM" id="SignalP"/>
    </source>
</evidence>
<gene>
    <name evidence="2" type="ORF">M6B38_293025</name>
</gene>
<protein>
    <recommendedName>
        <fullName evidence="4">Secreted protein</fullName>
    </recommendedName>
</protein>
<dbReference type="AlphaFoldDB" id="A0AAX6HW89"/>
<evidence type="ECO:0008006" key="4">
    <source>
        <dbReference type="Google" id="ProtNLM"/>
    </source>
</evidence>
<name>A0AAX6HW89_IRIPA</name>